<reference evidence="9 10" key="1">
    <citation type="submission" date="2020-07" db="EMBL/GenBank/DDBJ databases">
        <title>Halophilic bacteria isolated from french cheeses.</title>
        <authorList>
            <person name="Kothe C.I."/>
            <person name="Farah-Kraiem B."/>
            <person name="Renault P."/>
            <person name="Dridi B."/>
        </authorList>
    </citation>
    <scope>NUCLEOTIDE SEQUENCE [LARGE SCALE GENOMIC DNA]</scope>
    <source>
        <strain evidence="9 10">FME1</strain>
    </source>
</reference>
<name>A0ABR9EWK6_9GAMM</name>
<keyword evidence="7" id="KW-0067">ATP-binding</keyword>
<dbReference type="PIRSF" id="PIRSF031134">
    <property type="entry name" value="MTRK"/>
    <property type="match status" value="1"/>
</dbReference>
<dbReference type="EMBL" id="RRZD01000001">
    <property type="protein sequence ID" value="MBE0398610.1"/>
    <property type="molecule type" value="Genomic_DNA"/>
</dbReference>
<dbReference type="Pfam" id="PF01636">
    <property type="entry name" value="APH"/>
    <property type="match status" value="1"/>
</dbReference>
<dbReference type="RefSeq" id="WP_096277743.1">
    <property type="nucleotide sequence ID" value="NZ_CBCSBM010000003.1"/>
</dbReference>
<dbReference type="Gene3D" id="3.90.1200.10">
    <property type="match status" value="1"/>
</dbReference>
<evidence type="ECO:0000256" key="2">
    <source>
        <dbReference type="ARBA" id="ARBA00011738"/>
    </source>
</evidence>
<gene>
    <name evidence="9" type="primary">mtnK</name>
    <name evidence="9" type="ORF">EI168_00600</name>
</gene>
<keyword evidence="4 9" id="KW-0808">Transferase</keyword>
<feature type="domain" description="Aminoglycoside phosphotransferase" evidence="8">
    <location>
        <begin position="37"/>
        <end position="279"/>
    </location>
</feature>
<proteinExistence type="inferred from homology"/>
<comment type="caution">
    <text evidence="9">The sequence shown here is derived from an EMBL/GenBank/DDBJ whole genome shotgun (WGS) entry which is preliminary data.</text>
</comment>
<evidence type="ECO:0000256" key="3">
    <source>
        <dbReference type="ARBA" id="ARBA00012128"/>
    </source>
</evidence>
<dbReference type="Proteomes" id="UP001645039">
    <property type="component" value="Unassembled WGS sequence"/>
</dbReference>
<sequence length="420" mass="47203">MEIDQHYRALSVETFSQRLGEVEAVASRVGGEPARWDIREVGDGNLNLVFIVSGDVGSVVVKQALPYVRMVGESWPLPIYRAHFEYYALVRQAKRAPGIAPEVYYFDKPQALFVMEYLHPHTILRRKLIAGERVAQLGETIGQFCARTAFRGSELSLSSPEKKQDVGLFSGNVAIPAITESLVFTDPYYAAEMNHHTPELSPVVDELRRNARLKAKVQRLLMKFTANTETMLHGDLHSGSIMATDTDVRVIDPEFSQYGPMAFDLGMAVANFLMAYFSQPAHRQESELAAYQTWILDVIEACFTSFDAEFRHLWQTERTGVLFPKALFEEQGNSADDACDALLDEIRLDALAYCGIEMHRRVLSLAHNADFEEIEDPALRAKLEARNVLMGQALIMEPEAYGDLSALMELAKAYSQREVL</sequence>
<keyword evidence="6 9" id="KW-0418">Kinase</keyword>
<organism evidence="9 10">
    <name type="scientific">Halomonas casei</name>
    <dbReference type="NCBI Taxonomy" id="2742613"/>
    <lineage>
        <taxon>Bacteria</taxon>
        <taxon>Pseudomonadati</taxon>
        <taxon>Pseudomonadota</taxon>
        <taxon>Gammaproteobacteria</taxon>
        <taxon>Oceanospirillales</taxon>
        <taxon>Halomonadaceae</taxon>
        <taxon>Halomonas</taxon>
    </lineage>
</organism>
<evidence type="ECO:0000256" key="4">
    <source>
        <dbReference type="ARBA" id="ARBA00022679"/>
    </source>
</evidence>
<dbReference type="EC" id="2.7.1.100" evidence="3"/>
<evidence type="ECO:0000256" key="5">
    <source>
        <dbReference type="ARBA" id="ARBA00022741"/>
    </source>
</evidence>
<dbReference type="InterPro" id="IPR011009">
    <property type="entry name" value="Kinase-like_dom_sf"/>
</dbReference>
<dbReference type="SUPFAM" id="SSF56112">
    <property type="entry name" value="Protein kinase-like (PK-like)"/>
    <property type="match status" value="1"/>
</dbReference>
<keyword evidence="10" id="KW-1185">Reference proteome</keyword>
<evidence type="ECO:0000256" key="7">
    <source>
        <dbReference type="ARBA" id="ARBA00022840"/>
    </source>
</evidence>
<comment type="similarity">
    <text evidence="1">Belongs to the methylthioribose kinase family.</text>
</comment>
<protein>
    <recommendedName>
        <fullName evidence="3">S-methyl-5-thioribose kinase</fullName>
        <ecNumber evidence="3">2.7.1.100</ecNumber>
    </recommendedName>
</protein>
<dbReference type="Gene3D" id="3.30.200.20">
    <property type="entry name" value="Phosphorylase Kinase, domain 1"/>
    <property type="match status" value="1"/>
</dbReference>
<dbReference type="PANTHER" id="PTHR34273:SF2">
    <property type="entry name" value="METHYLTHIORIBOSE KINASE"/>
    <property type="match status" value="1"/>
</dbReference>
<dbReference type="PANTHER" id="PTHR34273">
    <property type="entry name" value="METHYLTHIORIBOSE KINASE"/>
    <property type="match status" value="1"/>
</dbReference>
<dbReference type="NCBIfam" id="TIGR01767">
    <property type="entry name" value="MTRK"/>
    <property type="match status" value="1"/>
</dbReference>
<evidence type="ECO:0000313" key="9">
    <source>
        <dbReference type="EMBL" id="MBE0398610.1"/>
    </source>
</evidence>
<dbReference type="InterPro" id="IPR009212">
    <property type="entry name" value="Methylthioribose_kinase"/>
</dbReference>
<evidence type="ECO:0000259" key="8">
    <source>
        <dbReference type="Pfam" id="PF01636"/>
    </source>
</evidence>
<comment type="subunit">
    <text evidence="2">Homodimer.</text>
</comment>
<dbReference type="InterPro" id="IPR002575">
    <property type="entry name" value="Aminoglycoside_PTrfase"/>
</dbReference>
<evidence type="ECO:0000256" key="6">
    <source>
        <dbReference type="ARBA" id="ARBA00022777"/>
    </source>
</evidence>
<keyword evidence="5" id="KW-0547">Nucleotide-binding</keyword>
<evidence type="ECO:0000313" key="10">
    <source>
        <dbReference type="Proteomes" id="UP001645039"/>
    </source>
</evidence>
<accession>A0ABR9EWK6</accession>
<dbReference type="GO" id="GO:0046522">
    <property type="term" value="F:S-methyl-5-thioribose kinase activity"/>
    <property type="evidence" value="ECO:0007669"/>
    <property type="project" value="UniProtKB-EC"/>
</dbReference>
<evidence type="ECO:0000256" key="1">
    <source>
        <dbReference type="ARBA" id="ARBA00010165"/>
    </source>
</evidence>